<comment type="similarity">
    <text evidence="2">Belongs to the TmcAL family.</text>
</comment>
<dbReference type="GO" id="GO:0000049">
    <property type="term" value="F:tRNA binding"/>
    <property type="evidence" value="ECO:0007669"/>
    <property type="project" value="UniProtKB-KW"/>
</dbReference>
<keyword evidence="4" id="KW-1185">Reference proteome</keyword>
<feature type="binding site" evidence="2">
    <location>
        <position position="101"/>
    </location>
    <ligand>
        <name>ATP</name>
        <dbReference type="ChEBI" id="CHEBI:30616"/>
    </ligand>
</feature>
<comment type="caution">
    <text evidence="2">Lacks conserved residue(s) required for the propagation of feature annotation.</text>
</comment>
<gene>
    <name evidence="2" type="primary">tmcAL</name>
    <name evidence="3" type="ORF">SAMN04487834_100742</name>
</gene>
<keyword evidence="2" id="KW-0436">Ligase</keyword>
<feature type="binding site" evidence="2">
    <location>
        <position position="158"/>
    </location>
    <ligand>
        <name>ATP</name>
        <dbReference type="ChEBI" id="CHEBI:30616"/>
    </ligand>
</feature>
<dbReference type="HAMAP" id="MF_01539">
    <property type="entry name" value="TmcAL"/>
    <property type="match status" value="1"/>
</dbReference>
<protein>
    <recommendedName>
        <fullName evidence="2">tRNA(Met) cytidine acetate ligase</fullName>
        <ecNumber evidence="2">6.3.4.-</ecNumber>
    </recommendedName>
</protein>
<dbReference type="PANTHER" id="PTHR37825:SF1">
    <property type="entry name" value="TRNA(MET) CYTIDINE ACETATE LIGASE"/>
    <property type="match status" value="1"/>
</dbReference>
<comment type="catalytic activity">
    <reaction evidence="2">
        <text>cytidine(34) in elongator tRNA(Met) + acetate + ATP = N(4)-acetylcytidine(34) in elongator tRNA(Met) + AMP + diphosphate</text>
        <dbReference type="Rhea" id="RHEA:58144"/>
        <dbReference type="Rhea" id="RHEA-COMP:10693"/>
        <dbReference type="Rhea" id="RHEA-COMP:10694"/>
        <dbReference type="ChEBI" id="CHEBI:30089"/>
        <dbReference type="ChEBI" id="CHEBI:30616"/>
        <dbReference type="ChEBI" id="CHEBI:33019"/>
        <dbReference type="ChEBI" id="CHEBI:74900"/>
        <dbReference type="ChEBI" id="CHEBI:82748"/>
        <dbReference type="ChEBI" id="CHEBI:456215"/>
    </reaction>
</comment>
<dbReference type="EC" id="6.3.4.-" evidence="2"/>
<dbReference type="NCBIfam" id="NF010191">
    <property type="entry name" value="PRK13670.1"/>
    <property type="match status" value="1"/>
</dbReference>
<dbReference type="Pfam" id="PF05636">
    <property type="entry name" value="HIGH_NTase1"/>
    <property type="match status" value="1"/>
</dbReference>
<dbReference type="STRING" id="322505.SAMN04487836_102108"/>
<dbReference type="GO" id="GO:0005737">
    <property type="term" value="C:cytoplasm"/>
    <property type="evidence" value="ECO:0007669"/>
    <property type="project" value="UniProtKB-SubCell"/>
</dbReference>
<keyword evidence="2" id="KW-0547">Nucleotide-binding</keyword>
<keyword evidence="3" id="KW-0808">Transferase</keyword>
<name>A0A1H6RE43_9FIRM</name>
<feature type="binding site" evidence="2">
    <location>
        <begin position="7"/>
        <end position="20"/>
    </location>
    <ligand>
        <name>ATP</name>
        <dbReference type="ChEBI" id="CHEBI:30616"/>
    </ligand>
</feature>
<evidence type="ECO:0000256" key="1">
    <source>
        <dbReference type="ARBA" id="ARBA00022694"/>
    </source>
</evidence>
<comment type="subcellular location">
    <subcellularLocation>
        <location evidence="2">Cytoplasm</location>
    </subcellularLocation>
</comment>
<dbReference type="InterPro" id="IPR014729">
    <property type="entry name" value="Rossmann-like_a/b/a_fold"/>
</dbReference>
<organism evidence="3 4">
    <name type="scientific">Sharpea azabuensis</name>
    <dbReference type="NCBI Taxonomy" id="322505"/>
    <lineage>
        <taxon>Bacteria</taxon>
        <taxon>Bacillati</taxon>
        <taxon>Bacillota</taxon>
        <taxon>Erysipelotrichia</taxon>
        <taxon>Erysipelotrichales</taxon>
        <taxon>Coprobacillaceae</taxon>
        <taxon>Sharpea</taxon>
    </lineage>
</organism>
<keyword evidence="2" id="KW-0694">RNA-binding</keyword>
<evidence type="ECO:0000313" key="4">
    <source>
        <dbReference type="Proteomes" id="UP000183028"/>
    </source>
</evidence>
<dbReference type="NCBIfam" id="NF010192">
    <property type="entry name" value="PRK13671.1"/>
    <property type="match status" value="1"/>
</dbReference>
<dbReference type="OrthoDB" id="9769796at2"/>
<dbReference type="SUPFAM" id="SSF52374">
    <property type="entry name" value="Nucleotidylyl transferase"/>
    <property type="match status" value="1"/>
</dbReference>
<evidence type="ECO:0000256" key="2">
    <source>
        <dbReference type="HAMAP-Rule" id="MF_01539"/>
    </source>
</evidence>
<keyword evidence="2" id="KW-0963">Cytoplasm</keyword>
<dbReference type="eggNOG" id="COG1323">
    <property type="taxonomic scope" value="Bacteria"/>
</dbReference>
<dbReference type="Gene3D" id="3.40.50.620">
    <property type="entry name" value="HUPs"/>
    <property type="match status" value="1"/>
</dbReference>
<comment type="function">
    <text evidence="2">Catalyzes the formation of N(4)-acetylcytidine (ac(4)C) at the wobble position of elongator tRNA(Met), using acetate and ATP as substrates. First activates an acetate ion to form acetyladenylate (Ac-AMP) and then transfers the acetyl group to tRNA to form ac(4)C34.</text>
</comment>
<dbReference type="InterPro" id="IPR008513">
    <property type="entry name" value="tRNA(Met)_cyd_acetate_ligase"/>
</dbReference>
<keyword evidence="2" id="KW-0067">ATP-binding</keyword>
<evidence type="ECO:0000313" key="3">
    <source>
        <dbReference type="EMBL" id="SEI51514.1"/>
    </source>
</evidence>
<dbReference type="PANTHER" id="PTHR37825">
    <property type="entry name" value="TRNA(MET) CYTIDINE ACETATE LIGASE"/>
    <property type="match status" value="1"/>
</dbReference>
<dbReference type="EMBL" id="FNYK01000007">
    <property type="protein sequence ID" value="SEI51514.1"/>
    <property type="molecule type" value="Genomic_DNA"/>
</dbReference>
<dbReference type="GO" id="GO:0006400">
    <property type="term" value="P:tRNA modification"/>
    <property type="evidence" value="ECO:0007669"/>
    <property type="project" value="UniProtKB-UniRule"/>
</dbReference>
<dbReference type="RefSeq" id="WP_074731342.1">
    <property type="nucleotide sequence ID" value="NZ_FNYK01000007.1"/>
</dbReference>
<dbReference type="GO" id="GO:0016879">
    <property type="term" value="F:ligase activity, forming carbon-nitrogen bonds"/>
    <property type="evidence" value="ECO:0007669"/>
    <property type="project" value="UniProtKB-UniRule"/>
</dbReference>
<sequence length="381" mass="43615">MRILGIVAEYNPFHKGHLYHLKQAQERIKPEVTIVVMSGSFVQRGEVAIVDKWIRSQIAVEYGVDLVVELPTVYTLESADYFAKSSIALLHLLGVTDIVFGSETGDIQQFNDIAHTIQNHNEEYNTLVKEAMQKGLRYPDACNQALSTLMHKEVRTPNDLLALAYTKEVVFNNYPIQLHAIKRTSDYHSETIETFASATALRKALREKKDVSSQLPGYVYYKDRVLLDMDAFFPYLKYNILMNDQLANIHLVDEGIENLLKESIQKAKKINELIDLLSSKRYTRARIARMLSHILLNNTKDEVIKAMHFSQIRPLAFSQNGANYLRQIKKSCPLPITTKILDKKDPMYHIEAKATSLIGLVDPELIVKEKKSIPYIKRTHE</sequence>
<keyword evidence="2" id="KW-0820">tRNA-binding</keyword>
<dbReference type="GO" id="GO:0016740">
    <property type="term" value="F:transferase activity"/>
    <property type="evidence" value="ECO:0007669"/>
    <property type="project" value="UniProtKB-KW"/>
</dbReference>
<feature type="binding site" evidence="2">
    <location>
        <position position="183"/>
    </location>
    <ligand>
        <name>ATP</name>
        <dbReference type="ChEBI" id="CHEBI:30616"/>
    </ligand>
</feature>
<accession>A0A1H6RE43</accession>
<dbReference type="Proteomes" id="UP000183028">
    <property type="component" value="Unassembled WGS sequence"/>
</dbReference>
<dbReference type="GO" id="GO:0005524">
    <property type="term" value="F:ATP binding"/>
    <property type="evidence" value="ECO:0007669"/>
    <property type="project" value="UniProtKB-KW"/>
</dbReference>
<reference evidence="4" key="1">
    <citation type="submission" date="2016-10" db="EMBL/GenBank/DDBJ databases">
        <authorList>
            <person name="Varghese N."/>
            <person name="Submissions S."/>
        </authorList>
    </citation>
    <scope>NUCLEOTIDE SEQUENCE [LARGE SCALE GENOMIC DNA]</scope>
    <source>
        <strain evidence="4">DSM 20406</strain>
    </source>
</reference>
<keyword evidence="1 2" id="KW-0819">tRNA processing</keyword>
<proteinExistence type="inferred from homology"/>
<dbReference type="AlphaFoldDB" id="A0A1H6RE43"/>